<evidence type="ECO:0008006" key="5">
    <source>
        <dbReference type="Google" id="ProtNLM"/>
    </source>
</evidence>
<dbReference type="Ensembl" id="ENSOKIT00005014095.1">
    <property type="protein sequence ID" value="ENSOKIP00005013218.1"/>
    <property type="gene ID" value="ENSOKIG00005005974.1"/>
</dbReference>
<name>A0A8C7D2H2_ONCKI</name>
<feature type="region of interest" description="Disordered" evidence="2">
    <location>
        <begin position="116"/>
        <end position="135"/>
    </location>
</feature>
<dbReference type="GO" id="GO:0007166">
    <property type="term" value="P:cell surface receptor signaling pathway"/>
    <property type="evidence" value="ECO:0007669"/>
    <property type="project" value="TreeGrafter"/>
</dbReference>
<dbReference type="Proteomes" id="UP000694557">
    <property type="component" value="Unassembled WGS sequence"/>
</dbReference>
<accession>A0A8C7D2H2</accession>
<dbReference type="PANTHER" id="PTHR23268:SF102">
    <property type="entry name" value="IMMUNOGLOBULIN V-SET DOMAIN-CONTAINING PROTEIN"/>
    <property type="match status" value="1"/>
</dbReference>
<evidence type="ECO:0000256" key="1">
    <source>
        <dbReference type="ARBA" id="ARBA00022859"/>
    </source>
</evidence>
<dbReference type="SUPFAM" id="SSF48726">
    <property type="entry name" value="Immunoglobulin"/>
    <property type="match status" value="1"/>
</dbReference>
<dbReference type="AlphaFoldDB" id="A0A8C7D2H2"/>
<organism evidence="3 4">
    <name type="scientific">Oncorhynchus kisutch</name>
    <name type="common">Coho salmon</name>
    <name type="synonym">Salmo kisutch</name>
    <dbReference type="NCBI Taxonomy" id="8019"/>
    <lineage>
        <taxon>Eukaryota</taxon>
        <taxon>Metazoa</taxon>
        <taxon>Chordata</taxon>
        <taxon>Craniata</taxon>
        <taxon>Vertebrata</taxon>
        <taxon>Euteleostomi</taxon>
        <taxon>Actinopterygii</taxon>
        <taxon>Neopterygii</taxon>
        <taxon>Teleostei</taxon>
        <taxon>Protacanthopterygii</taxon>
        <taxon>Salmoniformes</taxon>
        <taxon>Salmonidae</taxon>
        <taxon>Salmoninae</taxon>
        <taxon>Oncorhynchus</taxon>
    </lineage>
</organism>
<dbReference type="InterPro" id="IPR050413">
    <property type="entry name" value="TCR_beta_variable"/>
</dbReference>
<proteinExistence type="predicted"/>
<evidence type="ECO:0000256" key="2">
    <source>
        <dbReference type="SAM" id="MobiDB-lite"/>
    </source>
</evidence>
<dbReference type="GO" id="GO:0002376">
    <property type="term" value="P:immune system process"/>
    <property type="evidence" value="ECO:0007669"/>
    <property type="project" value="UniProtKB-KW"/>
</dbReference>
<evidence type="ECO:0000313" key="4">
    <source>
        <dbReference type="Proteomes" id="UP000694557"/>
    </source>
</evidence>
<keyword evidence="1" id="KW-0391">Immunity</keyword>
<dbReference type="InterPro" id="IPR036179">
    <property type="entry name" value="Ig-like_dom_sf"/>
</dbReference>
<sequence>MGLSPLSLFTGSSAHKVHQSPSALIKNHGSSVDQEIHCSHSIANYDRMLWYKQDISRTLKLLGYLNLNYAYSEEYVKGKIQIQGDGRKAYLHLVSLRGPEHSAVYYCAASQHSDNHQHDQASHTCSNSTTMGDRY</sequence>
<feature type="compositionally biased region" description="Polar residues" evidence="2">
    <location>
        <begin position="122"/>
        <end position="135"/>
    </location>
</feature>
<protein>
    <recommendedName>
        <fullName evidence="5">Immunoglobulin V-set domain-containing protein</fullName>
    </recommendedName>
</protein>
<dbReference type="PANTHER" id="PTHR23268">
    <property type="entry name" value="T-CELL RECEPTOR BETA CHAIN"/>
    <property type="match status" value="1"/>
</dbReference>
<dbReference type="GeneTree" id="ENSGT00940000166007"/>
<reference evidence="3" key="1">
    <citation type="submission" date="2025-08" db="UniProtKB">
        <authorList>
            <consortium name="Ensembl"/>
        </authorList>
    </citation>
    <scope>IDENTIFICATION</scope>
</reference>
<keyword evidence="4" id="KW-1185">Reference proteome</keyword>
<dbReference type="GO" id="GO:0005886">
    <property type="term" value="C:plasma membrane"/>
    <property type="evidence" value="ECO:0007669"/>
    <property type="project" value="TreeGrafter"/>
</dbReference>
<dbReference type="Gene3D" id="2.60.40.10">
    <property type="entry name" value="Immunoglobulins"/>
    <property type="match status" value="1"/>
</dbReference>
<reference evidence="3" key="2">
    <citation type="submission" date="2025-09" db="UniProtKB">
        <authorList>
            <consortium name="Ensembl"/>
        </authorList>
    </citation>
    <scope>IDENTIFICATION</scope>
</reference>
<dbReference type="InterPro" id="IPR013783">
    <property type="entry name" value="Ig-like_fold"/>
</dbReference>
<evidence type="ECO:0000313" key="3">
    <source>
        <dbReference type="Ensembl" id="ENSOKIP00005013218.1"/>
    </source>
</evidence>